<accession>A0AAF0Y4T9</accession>
<sequence length="635" mass="67890">MSAFHRLHLDIDSRADPPPATFTSRARTCAERFSSILPRSLPLMPTFTVSKDGPQCAPDPLKAARIVSFIAAVFVGLASGSNYVYSGYAPQLTSKLGITSTQANLVGLGGNLGVYLTGPIWGKVVDAKGPRIPLIFGAVLNLLGYSFVRLFYIGFFPIRDEVTGETSHLQLFLLTLSMFLTGVAGSAGLSAGINATARSFPDRTRASATGAVLAGFGLSAFLFSTLGHAIFHGEAGGLLLLLAIGTATPDLVGSILVRPYPPVDYEEALVIHEEEEEELLDPEEAEDALARTVSLTEGMGVTPDFTERAVRRSLEMSHSGLLDPEEGQGRSTDQLIRRARLDSSGSLPPTAINFTPLQVWRSTDFHILFVVLALLCGVGLEWINNVGAVTLALARDGWSYDARAVAALQAKQVATISLLNCAGRIVAGAVSDLCKARFGVKRVWFLPIVAVMFLGSQLAVLRTTDVQSLWLVSAALGLSYGSLFNVLPMLVLEWFGMAHFSQNFGWMNLGPAIGGNVFNFLFGRVYDSNTVGRVGGPEPPATSDDVASPSASGRHAAAFVQHISERLLAAPPAPDRKHECLLGRGCYVTAFRVSVVACLVALALSLVAGVRRERLSVERKRALRAERAAVLSHDE</sequence>
<name>A0AAF0Y4T9_9TREE</name>
<feature type="transmembrane region" description="Helical" evidence="5">
    <location>
        <begin position="591"/>
        <end position="610"/>
    </location>
</feature>
<dbReference type="SUPFAM" id="SSF103473">
    <property type="entry name" value="MFS general substrate transporter"/>
    <property type="match status" value="1"/>
</dbReference>
<protein>
    <submittedName>
        <fullName evidence="6">Purtative membrane protein</fullName>
    </submittedName>
</protein>
<evidence type="ECO:0000256" key="2">
    <source>
        <dbReference type="ARBA" id="ARBA00022692"/>
    </source>
</evidence>
<evidence type="ECO:0000256" key="5">
    <source>
        <dbReference type="SAM" id="Phobius"/>
    </source>
</evidence>
<feature type="transmembrane region" description="Helical" evidence="5">
    <location>
        <begin position="168"/>
        <end position="189"/>
    </location>
</feature>
<comment type="subcellular location">
    <subcellularLocation>
        <location evidence="1">Membrane</location>
        <topology evidence="1">Multi-pass membrane protein</topology>
    </subcellularLocation>
</comment>
<dbReference type="GO" id="GO:0022857">
    <property type="term" value="F:transmembrane transporter activity"/>
    <property type="evidence" value="ECO:0007669"/>
    <property type="project" value="InterPro"/>
</dbReference>
<keyword evidence="7" id="KW-1185">Reference proteome</keyword>
<dbReference type="Pfam" id="PF07690">
    <property type="entry name" value="MFS_1"/>
    <property type="match status" value="1"/>
</dbReference>
<feature type="transmembrane region" description="Helical" evidence="5">
    <location>
        <begin position="66"/>
        <end position="85"/>
    </location>
</feature>
<keyword evidence="2 5" id="KW-0812">Transmembrane</keyword>
<dbReference type="AlphaFoldDB" id="A0AAF0Y4T9"/>
<feature type="transmembrane region" description="Helical" evidence="5">
    <location>
        <begin position="210"/>
        <end position="231"/>
    </location>
</feature>
<feature type="transmembrane region" description="Helical" evidence="5">
    <location>
        <begin position="134"/>
        <end position="156"/>
    </location>
</feature>
<gene>
    <name evidence="6" type="primary">YMR155W</name>
    <name evidence="6" type="ORF">LOC62_01G001301</name>
</gene>
<feature type="transmembrane region" description="Helical" evidence="5">
    <location>
        <begin position="443"/>
        <end position="463"/>
    </location>
</feature>
<evidence type="ECO:0000256" key="1">
    <source>
        <dbReference type="ARBA" id="ARBA00004141"/>
    </source>
</evidence>
<evidence type="ECO:0000313" key="7">
    <source>
        <dbReference type="Proteomes" id="UP000827549"/>
    </source>
</evidence>
<dbReference type="RefSeq" id="XP_062623768.1">
    <property type="nucleotide sequence ID" value="XM_062767784.1"/>
</dbReference>
<dbReference type="Gene3D" id="1.20.1250.20">
    <property type="entry name" value="MFS general substrate transporter like domains"/>
    <property type="match status" value="2"/>
</dbReference>
<evidence type="ECO:0000256" key="3">
    <source>
        <dbReference type="ARBA" id="ARBA00022989"/>
    </source>
</evidence>
<dbReference type="InterPro" id="IPR036259">
    <property type="entry name" value="MFS_trans_sf"/>
</dbReference>
<dbReference type="GO" id="GO:0000329">
    <property type="term" value="C:fungal-type vacuole membrane"/>
    <property type="evidence" value="ECO:0007669"/>
    <property type="project" value="TreeGrafter"/>
</dbReference>
<keyword evidence="4 5" id="KW-0472">Membrane</keyword>
<dbReference type="PANTHER" id="PTHR21576">
    <property type="entry name" value="UNCHARACTERIZED NODULIN-LIKE PROTEIN"/>
    <property type="match status" value="1"/>
</dbReference>
<feature type="transmembrane region" description="Helical" evidence="5">
    <location>
        <begin position="504"/>
        <end position="522"/>
    </location>
</feature>
<feature type="transmembrane region" description="Helical" evidence="5">
    <location>
        <begin position="105"/>
        <end position="122"/>
    </location>
</feature>
<dbReference type="PANTHER" id="PTHR21576:SF160">
    <property type="entry name" value="NODULIN-LIKE DOMAIN-CONTAINING PROTEIN"/>
    <property type="match status" value="1"/>
</dbReference>
<organism evidence="6 7">
    <name type="scientific">Vanrija pseudolonga</name>
    <dbReference type="NCBI Taxonomy" id="143232"/>
    <lineage>
        <taxon>Eukaryota</taxon>
        <taxon>Fungi</taxon>
        <taxon>Dikarya</taxon>
        <taxon>Basidiomycota</taxon>
        <taxon>Agaricomycotina</taxon>
        <taxon>Tremellomycetes</taxon>
        <taxon>Trichosporonales</taxon>
        <taxon>Trichosporonaceae</taxon>
        <taxon>Vanrija</taxon>
    </lineage>
</organism>
<evidence type="ECO:0000256" key="4">
    <source>
        <dbReference type="ARBA" id="ARBA00023136"/>
    </source>
</evidence>
<proteinExistence type="predicted"/>
<dbReference type="EMBL" id="CP086714">
    <property type="protein sequence ID" value="WOO77736.1"/>
    <property type="molecule type" value="Genomic_DNA"/>
</dbReference>
<reference evidence="6" key="1">
    <citation type="submission" date="2023-10" db="EMBL/GenBank/DDBJ databases">
        <authorList>
            <person name="Noh H."/>
        </authorList>
    </citation>
    <scope>NUCLEOTIDE SEQUENCE</scope>
    <source>
        <strain evidence="6">DUCC4014</strain>
    </source>
</reference>
<feature type="transmembrane region" description="Helical" evidence="5">
    <location>
        <begin position="367"/>
        <end position="393"/>
    </location>
</feature>
<evidence type="ECO:0000313" key="6">
    <source>
        <dbReference type="EMBL" id="WOO77736.1"/>
    </source>
</evidence>
<dbReference type="Proteomes" id="UP000827549">
    <property type="component" value="Chromosome 1"/>
</dbReference>
<keyword evidence="3 5" id="KW-1133">Transmembrane helix</keyword>
<feature type="transmembrane region" description="Helical" evidence="5">
    <location>
        <begin position="469"/>
        <end position="492"/>
    </location>
</feature>
<dbReference type="GeneID" id="87804558"/>
<dbReference type="InterPro" id="IPR011701">
    <property type="entry name" value="MFS"/>
</dbReference>